<accession>A0A165DLQ9</accession>
<dbReference type="STRING" id="1314785.A0A165DLQ9"/>
<dbReference type="RefSeq" id="XP_040762899.1">
    <property type="nucleotide sequence ID" value="XM_040907122.1"/>
</dbReference>
<sequence length="377" mass="41316">MSQVYNLDIVGAFYGNMDVAFKVRQLYIDAATSNPNNNSFSITPINALFGKDPLPDSVKICTVAPFKPLPPEHIALTINYDGPALNPFAPTYTYAELTLLNASTTWTVFNSQIVTSAADALTAAVFAYVPTTASTDPALAVWSPCHQLLGYALAKTEVDYELAASCDSSVLPLGLTPPSASRPTILAEAANGQILAASLGTALGDLDASKLYFEWVPVASLPTLDAAVLADLLDACAVSTFSILAQLRLVVPGDQTWLFRDGLAPHARAEAAWRWMSLTSDQRTKLNRTYRDASRLPRERKQRAAEPGPTDIHHRGLTLVKALRTEWTRMVLVIRGERGVFHNTYMMRRDRMSQGRLESVSLICDERDQLRMVLCRA</sequence>
<evidence type="ECO:0000313" key="3">
    <source>
        <dbReference type="Proteomes" id="UP000076871"/>
    </source>
</evidence>
<feature type="region of interest" description="Disordered" evidence="1">
    <location>
        <begin position="290"/>
        <end position="312"/>
    </location>
</feature>
<protein>
    <submittedName>
        <fullName evidence="2">Uncharacterized protein</fullName>
    </submittedName>
</protein>
<reference evidence="2 3" key="1">
    <citation type="journal article" date="2016" name="Mol. Biol. Evol.">
        <title>Comparative Genomics of Early-Diverging Mushroom-Forming Fungi Provides Insights into the Origins of Lignocellulose Decay Capabilities.</title>
        <authorList>
            <person name="Nagy L.G."/>
            <person name="Riley R."/>
            <person name="Tritt A."/>
            <person name="Adam C."/>
            <person name="Daum C."/>
            <person name="Floudas D."/>
            <person name="Sun H."/>
            <person name="Yadav J.S."/>
            <person name="Pangilinan J."/>
            <person name="Larsson K.H."/>
            <person name="Matsuura K."/>
            <person name="Barry K."/>
            <person name="Labutti K."/>
            <person name="Kuo R."/>
            <person name="Ohm R.A."/>
            <person name="Bhattacharya S.S."/>
            <person name="Shirouzu T."/>
            <person name="Yoshinaga Y."/>
            <person name="Martin F.M."/>
            <person name="Grigoriev I.V."/>
            <person name="Hibbett D.S."/>
        </authorList>
    </citation>
    <scope>NUCLEOTIDE SEQUENCE [LARGE SCALE GENOMIC DNA]</scope>
    <source>
        <strain evidence="2 3">93-53</strain>
    </source>
</reference>
<dbReference type="AlphaFoldDB" id="A0A165DLQ9"/>
<dbReference type="InParanoid" id="A0A165DLQ9"/>
<dbReference type="EMBL" id="KV427632">
    <property type="protein sequence ID" value="KZT05159.1"/>
    <property type="molecule type" value="Genomic_DNA"/>
</dbReference>
<proteinExistence type="predicted"/>
<name>A0A165DLQ9_9APHY</name>
<evidence type="ECO:0000313" key="2">
    <source>
        <dbReference type="EMBL" id="KZT05159.1"/>
    </source>
</evidence>
<gene>
    <name evidence="2" type="ORF">LAESUDRAFT_715177</name>
</gene>
<evidence type="ECO:0000256" key="1">
    <source>
        <dbReference type="SAM" id="MobiDB-lite"/>
    </source>
</evidence>
<feature type="compositionally biased region" description="Basic and acidic residues" evidence="1">
    <location>
        <begin position="290"/>
        <end position="304"/>
    </location>
</feature>
<dbReference type="GeneID" id="63824151"/>
<keyword evidence="3" id="KW-1185">Reference proteome</keyword>
<dbReference type="OrthoDB" id="2444812at2759"/>
<dbReference type="Proteomes" id="UP000076871">
    <property type="component" value="Unassembled WGS sequence"/>
</dbReference>
<organism evidence="2 3">
    <name type="scientific">Laetiporus sulphureus 93-53</name>
    <dbReference type="NCBI Taxonomy" id="1314785"/>
    <lineage>
        <taxon>Eukaryota</taxon>
        <taxon>Fungi</taxon>
        <taxon>Dikarya</taxon>
        <taxon>Basidiomycota</taxon>
        <taxon>Agaricomycotina</taxon>
        <taxon>Agaricomycetes</taxon>
        <taxon>Polyporales</taxon>
        <taxon>Laetiporus</taxon>
    </lineage>
</organism>